<dbReference type="GO" id="GO:0018784">
    <property type="term" value="F:(S)-2-haloacid dehalogenase activity"/>
    <property type="evidence" value="ECO:0007669"/>
    <property type="project" value="UniProtKB-EC"/>
</dbReference>
<dbReference type="InterPro" id="IPR006439">
    <property type="entry name" value="HAD-SF_hydro_IA"/>
</dbReference>
<dbReference type="EC" id="3.8.1.2" evidence="3"/>
<dbReference type="PANTHER" id="PTHR43316:SF3">
    <property type="entry name" value="HALOACID DEHALOGENASE, TYPE II (AFU_ORTHOLOGUE AFUA_2G07750)-RELATED"/>
    <property type="match status" value="1"/>
</dbReference>
<dbReference type="AlphaFoldDB" id="A0A7W8IMD6"/>
<dbReference type="PANTHER" id="PTHR43316">
    <property type="entry name" value="HYDROLASE, HALOACID DELAHOGENASE-RELATED"/>
    <property type="match status" value="1"/>
</dbReference>
<dbReference type="Proteomes" id="UP000520011">
    <property type="component" value="Unassembled WGS sequence"/>
</dbReference>
<dbReference type="InterPro" id="IPR023214">
    <property type="entry name" value="HAD_sf"/>
</dbReference>
<dbReference type="SFLD" id="SFLDG01129">
    <property type="entry name" value="C1.5:_HAD__Beta-PGM__Phosphata"/>
    <property type="match status" value="1"/>
</dbReference>
<comment type="similarity">
    <text evidence="1">Belongs to the HAD-like hydrolase superfamily. S-2-haloalkanoic acid dehalogenase family.</text>
</comment>
<dbReference type="SFLD" id="SFLDG01135">
    <property type="entry name" value="C1.5.6:_HAD__Beta-PGM__Phospha"/>
    <property type="match status" value="1"/>
</dbReference>
<reference evidence="3 4" key="1">
    <citation type="submission" date="2020-08" db="EMBL/GenBank/DDBJ databases">
        <title>Genomic Encyclopedia of Type Strains, Phase IV (KMG-IV): sequencing the most valuable type-strain genomes for metagenomic binning, comparative biology and taxonomic classification.</title>
        <authorList>
            <person name="Goeker M."/>
        </authorList>
    </citation>
    <scope>NUCLEOTIDE SEQUENCE [LARGE SCALE GENOMIC DNA]</scope>
    <source>
        <strain evidence="3 4">DSM 16325</strain>
    </source>
</reference>
<evidence type="ECO:0000313" key="4">
    <source>
        <dbReference type="Proteomes" id="UP000520011"/>
    </source>
</evidence>
<dbReference type="InterPro" id="IPR006328">
    <property type="entry name" value="2-HAD"/>
</dbReference>
<dbReference type="EMBL" id="JACHEP010000001">
    <property type="protein sequence ID" value="MBB5323168.1"/>
    <property type="molecule type" value="Genomic_DNA"/>
</dbReference>
<dbReference type="Gene3D" id="1.10.150.240">
    <property type="entry name" value="Putative phosphatase, domain 2"/>
    <property type="match status" value="1"/>
</dbReference>
<evidence type="ECO:0000256" key="1">
    <source>
        <dbReference type="ARBA" id="ARBA00008106"/>
    </source>
</evidence>
<keyword evidence="4" id="KW-1185">Reference proteome</keyword>
<dbReference type="InterPro" id="IPR036412">
    <property type="entry name" value="HAD-like_sf"/>
</dbReference>
<evidence type="ECO:0000256" key="2">
    <source>
        <dbReference type="ARBA" id="ARBA00022801"/>
    </source>
</evidence>
<dbReference type="Pfam" id="PF00702">
    <property type="entry name" value="Hydrolase"/>
    <property type="match status" value="1"/>
</dbReference>
<proteinExistence type="inferred from homology"/>
<dbReference type="SUPFAM" id="SSF56784">
    <property type="entry name" value="HAD-like"/>
    <property type="match status" value="1"/>
</dbReference>
<dbReference type="CDD" id="cd02588">
    <property type="entry name" value="HAD_L2-DEX"/>
    <property type="match status" value="1"/>
</dbReference>
<name>A0A7W8IMD6_9BACL</name>
<evidence type="ECO:0000313" key="3">
    <source>
        <dbReference type="EMBL" id="MBB5323168.1"/>
    </source>
</evidence>
<keyword evidence="2 3" id="KW-0378">Hydrolase</keyword>
<dbReference type="SFLD" id="SFLDF00045">
    <property type="entry name" value="2-haloacid_dehalogenase"/>
    <property type="match status" value="1"/>
</dbReference>
<dbReference type="NCBIfam" id="TIGR01428">
    <property type="entry name" value="HAD_type_II"/>
    <property type="match status" value="1"/>
</dbReference>
<dbReference type="NCBIfam" id="TIGR01493">
    <property type="entry name" value="HAD-SF-IA-v2"/>
    <property type="match status" value="1"/>
</dbReference>
<dbReference type="InterPro" id="IPR023198">
    <property type="entry name" value="PGP-like_dom2"/>
</dbReference>
<sequence>MNYKAYVFDVYGTLFDVYSISEKCTVYFADKGTVISQLWRQKQLEYSFLRQVMGAYKPFYEITKEALQYVCRSLHVPITNEIMEDLLQAYLKLSPFEEVERVLQMLSNETMAVFSNGSFDMLRPLLDHAGVAKYFTHIISVDEVKQYKLSPLAYQHVCSQLNVKPEEILFLSSNAWDIAGASHFGFQTAWINRTSGVMDVLDVTPNYTANDLQTLFNELMKK</sequence>
<dbReference type="PRINTS" id="PR00413">
    <property type="entry name" value="HADHALOGNASE"/>
</dbReference>
<protein>
    <submittedName>
        <fullName evidence="3">2-haloacid dehalogenase</fullName>
        <ecNumber evidence="3">3.8.1.2</ecNumber>
    </submittedName>
</protein>
<dbReference type="NCBIfam" id="TIGR01509">
    <property type="entry name" value="HAD-SF-IA-v3"/>
    <property type="match status" value="1"/>
</dbReference>
<accession>A0A7W8IMD6</accession>
<organism evidence="3 4">
    <name type="scientific">Anoxybacteroides tepidamans</name>
    <dbReference type="NCBI Taxonomy" id="265948"/>
    <lineage>
        <taxon>Bacteria</taxon>
        <taxon>Bacillati</taxon>
        <taxon>Bacillota</taxon>
        <taxon>Bacilli</taxon>
        <taxon>Bacillales</taxon>
        <taxon>Anoxybacillaceae</taxon>
        <taxon>Anoxybacteroides</taxon>
    </lineage>
</organism>
<comment type="caution">
    <text evidence="3">The sequence shown here is derived from an EMBL/GenBank/DDBJ whole genome shotgun (WGS) entry which is preliminary data.</text>
</comment>
<dbReference type="RefSeq" id="WP_183250937.1">
    <property type="nucleotide sequence ID" value="NZ_JACHEP010000001.1"/>
</dbReference>
<dbReference type="InterPro" id="IPR051540">
    <property type="entry name" value="S-2-haloacid_dehalogenase"/>
</dbReference>
<dbReference type="SFLD" id="SFLDS00003">
    <property type="entry name" value="Haloacid_Dehalogenase"/>
    <property type="match status" value="1"/>
</dbReference>
<dbReference type="Gene3D" id="3.40.50.1000">
    <property type="entry name" value="HAD superfamily/HAD-like"/>
    <property type="match status" value="1"/>
</dbReference>
<dbReference type="NCBIfam" id="TIGR01549">
    <property type="entry name" value="HAD-SF-IA-v1"/>
    <property type="match status" value="1"/>
</dbReference>
<gene>
    <name evidence="3" type="ORF">HNQ34_000245</name>
</gene>